<dbReference type="PANTHER" id="PTHR43767:SF1">
    <property type="entry name" value="NONRIBOSOMAL PEPTIDE SYNTHASE PES1 (EUROFUNG)-RELATED"/>
    <property type="match status" value="1"/>
</dbReference>
<feature type="domain" description="AMP-dependent synthetase/ligase" evidence="1">
    <location>
        <begin position="2"/>
        <end position="130"/>
    </location>
</feature>
<evidence type="ECO:0000313" key="3">
    <source>
        <dbReference type="Proteomes" id="UP000241074"/>
    </source>
</evidence>
<dbReference type="PANTHER" id="PTHR43767">
    <property type="entry name" value="LONG-CHAIN-FATTY-ACID--COA LIGASE"/>
    <property type="match status" value="1"/>
</dbReference>
<sequence length="278" mass="31149">MVDRLARYGEQHGTKLRTLKRVISAGAPVSPDVVARLYRMLPEDAKIYTPYGATECLPVCAIEGREILDVAERTREGAGICVGKPLAANRVRILRASDATVSTISTQNEVQPGQIGEIVVLGPTTTLSYFRRPEATRKAKIVEGDKLWHRMGDLGYFDNQGRLWYVGRSVHRIETGNGVFYPEQVEGVFNQHPKVKRTALVGVQINGFRTPAICVELIPHVPKQQWARIKDELRAIGARFAVTSPIRHFYPHPGFPVDIRHNAKIDRVKLGEWVAKRV</sequence>
<keyword evidence="3" id="KW-1185">Reference proteome</keyword>
<name>A0A2P1PWT0_9GAMM</name>
<dbReference type="RefSeq" id="WP_106893222.1">
    <property type="nucleotide sequence ID" value="NZ_CP027860.1"/>
</dbReference>
<dbReference type="InterPro" id="IPR050237">
    <property type="entry name" value="ATP-dep_AMP-bd_enzyme"/>
</dbReference>
<protein>
    <recommendedName>
        <fullName evidence="1">AMP-dependent synthetase/ligase domain-containing protein</fullName>
    </recommendedName>
</protein>
<dbReference type="Gene3D" id="3.40.50.12780">
    <property type="entry name" value="N-terminal domain of ligase-like"/>
    <property type="match status" value="1"/>
</dbReference>
<dbReference type="Proteomes" id="UP000241074">
    <property type="component" value="Chromosome"/>
</dbReference>
<dbReference type="AlphaFoldDB" id="A0A2P1PWT0"/>
<dbReference type="EMBL" id="CP027860">
    <property type="protein sequence ID" value="AVP99303.1"/>
    <property type="molecule type" value="Genomic_DNA"/>
</dbReference>
<reference evidence="2 3" key="1">
    <citation type="submission" date="2018-03" db="EMBL/GenBank/DDBJ databases">
        <title>Ahniella affigens gen. nov., sp. nov., a gammaproteobacterium isolated from sandy soil near a stream.</title>
        <authorList>
            <person name="Ko Y."/>
            <person name="Kim J.-H."/>
        </authorList>
    </citation>
    <scope>NUCLEOTIDE SEQUENCE [LARGE SCALE GENOMIC DNA]</scope>
    <source>
        <strain evidence="2 3">D13</strain>
    </source>
</reference>
<dbReference type="KEGG" id="xba:C7S18_19960"/>
<organism evidence="2 3">
    <name type="scientific">Ahniella affigens</name>
    <dbReference type="NCBI Taxonomy" id="2021234"/>
    <lineage>
        <taxon>Bacteria</taxon>
        <taxon>Pseudomonadati</taxon>
        <taxon>Pseudomonadota</taxon>
        <taxon>Gammaproteobacteria</taxon>
        <taxon>Lysobacterales</taxon>
        <taxon>Rhodanobacteraceae</taxon>
        <taxon>Ahniella</taxon>
    </lineage>
</organism>
<gene>
    <name evidence="2" type="ORF">C7S18_19960</name>
</gene>
<dbReference type="SUPFAM" id="SSF56801">
    <property type="entry name" value="Acetyl-CoA synthetase-like"/>
    <property type="match status" value="1"/>
</dbReference>
<dbReference type="InterPro" id="IPR000873">
    <property type="entry name" value="AMP-dep_synth/lig_dom"/>
</dbReference>
<evidence type="ECO:0000259" key="1">
    <source>
        <dbReference type="Pfam" id="PF00501"/>
    </source>
</evidence>
<evidence type="ECO:0000313" key="2">
    <source>
        <dbReference type="EMBL" id="AVP99303.1"/>
    </source>
</evidence>
<dbReference type="InterPro" id="IPR042099">
    <property type="entry name" value="ANL_N_sf"/>
</dbReference>
<reference evidence="2 3" key="2">
    <citation type="submission" date="2018-03" db="EMBL/GenBank/DDBJ databases">
        <authorList>
            <person name="Keele B.F."/>
        </authorList>
    </citation>
    <scope>NUCLEOTIDE SEQUENCE [LARGE SCALE GENOMIC DNA]</scope>
    <source>
        <strain evidence="2 3">D13</strain>
    </source>
</reference>
<dbReference type="OrthoDB" id="9803968at2"/>
<dbReference type="Pfam" id="PF00501">
    <property type="entry name" value="AMP-binding"/>
    <property type="match status" value="1"/>
</dbReference>
<proteinExistence type="predicted"/>
<accession>A0A2P1PWT0</accession>